<dbReference type="Proteomes" id="UP000050761">
    <property type="component" value="Unassembled WGS sequence"/>
</dbReference>
<keyword evidence="2" id="KW-1185">Reference proteome</keyword>
<sequence>MDEFWSLLDEKTTEVPSEDMIVVAGDLSGHVEATKDAYSCQVVLHMGRATPMRERQNTDILVRRRDQGLDPDAKTVPYETVDGSAMWGATDAITGAARFEFGTTKIGGRWVDKQALKMSERKSEKRNGSITY</sequence>
<dbReference type="EMBL" id="UZAH01032343">
    <property type="protein sequence ID" value="VDP21220.1"/>
    <property type="molecule type" value="Genomic_DNA"/>
</dbReference>
<dbReference type="AlphaFoldDB" id="A0A183GEB4"/>
<reference evidence="1 2" key="1">
    <citation type="submission" date="2018-11" db="EMBL/GenBank/DDBJ databases">
        <authorList>
            <consortium name="Pathogen Informatics"/>
        </authorList>
    </citation>
    <scope>NUCLEOTIDE SEQUENCE [LARGE SCALE GENOMIC DNA]</scope>
</reference>
<dbReference type="WBParaSite" id="HPBE_0002065801-mRNA-1">
    <property type="protein sequence ID" value="HPBE_0002065801-mRNA-1"/>
    <property type="gene ID" value="HPBE_0002065801"/>
</dbReference>
<accession>A0A3P8BTF4</accession>
<protein>
    <submittedName>
        <fullName evidence="3">PPM-type phosphatase domain-containing protein</fullName>
    </submittedName>
</protein>
<reference evidence="3" key="2">
    <citation type="submission" date="2019-09" db="UniProtKB">
        <authorList>
            <consortium name="WormBaseParasite"/>
        </authorList>
    </citation>
    <scope>IDENTIFICATION</scope>
</reference>
<accession>A0A183GEB4</accession>
<evidence type="ECO:0000313" key="3">
    <source>
        <dbReference type="WBParaSite" id="HPBE_0002065801-mRNA-1"/>
    </source>
</evidence>
<proteinExistence type="predicted"/>
<evidence type="ECO:0000313" key="1">
    <source>
        <dbReference type="EMBL" id="VDP21220.1"/>
    </source>
</evidence>
<gene>
    <name evidence="1" type="ORF">HPBE_LOCUS20657</name>
</gene>
<name>A0A183GEB4_HELPZ</name>
<organism evidence="2 3">
    <name type="scientific">Heligmosomoides polygyrus</name>
    <name type="common">Parasitic roundworm</name>
    <dbReference type="NCBI Taxonomy" id="6339"/>
    <lineage>
        <taxon>Eukaryota</taxon>
        <taxon>Metazoa</taxon>
        <taxon>Ecdysozoa</taxon>
        <taxon>Nematoda</taxon>
        <taxon>Chromadorea</taxon>
        <taxon>Rhabditida</taxon>
        <taxon>Rhabditina</taxon>
        <taxon>Rhabditomorpha</taxon>
        <taxon>Strongyloidea</taxon>
        <taxon>Heligmosomidae</taxon>
        <taxon>Heligmosomoides</taxon>
    </lineage>
</organism>
<evidence type="ECO:0000313" key="2">
    <source>
        <dbReference type="Proteomes" id="UP000050761"/>
    </source>
</evidence>